<dbReference type="PANTHER" id="PTHR46268">
    <property type="entry name" value="STRESS RESPONSE PROTEIN NHAX"/>
    <property type="match status" value="1"/>
</dbReference>
<dbReference type="OrthoDB" id="105697at2157"/>
<dbReference type="InterPro" id="IPR006016">
    <property type="entry name" value="UspA"/>
</dbReference>
<keyword evidence="4" id="KW-1185">Reference proteome</keyword>
<dbReference type="GeneID" id="13796403"/>
<dbReference type="PRINTS" id="PR01438">
    <property type="entry name" value="UNVRSLSTRESS"/>
</dbReference>
<dbReference type="Pfam" id="PF00582">
    <property type="entry name" value="Usp"/>
    <property type="match status" value="1"/>
</dbReference>
<dbReference type="EMBL" id="CP002408">
    <property type="protein sequence ID" value="AFU57175.1"/>
    <property type="molecule type" value="Genomic_DNA"/>
</dbReference>
<dbReference type="PANTHER" id="PTHR46268:SF6">
    <property type="entry name" value="UNIVERSAL STRESS PROTEIN UP12"/>
    <property type="match status" value="1"/>
</dbReference>
<protein>
    <submittedName>
        <fullName evidence="3">Putative UspA domain protein</fullName>
    </submittedName>
</protein>
<sequence>MALSVVSKILVPIDGSESSMRAANAAIELARRYNEESRPVEVIALHVIDINPKFHLFTKYGFHYSEYERKAKETAQKGTAEWFPKIKEKADHHNLRFRSEVTDSSSASVVGEIVKFAEREKVDLIVLGTRGQSEFERLLIGSVTSGVTVYAQCSVMIVK</sequence>
<dbReference type="KEGG" id="nga:Ngar_c02270"/>
<dbReference type="SUPFAM" id="SSF52402">
    <property type="entry name" value="Adenine nucleotide alpha hydrolases-like"/>
    <property type="match status" value="1"/>
</dbReference>
<dbReference type="CDD" id="cd00293">
    <property type="entry name" value="USP-like"/>
    <property type="match status" value="1"/>
</dbReference>
<comment type="similarity">
    <text evidence="1">Belongs to the universal stress protein A family.</text>
</comment>
<evidence type="ECO:0000259" key="2">
    <source>
        <dbReference type="Pfam" id="PF00582"/>
    </source>
</evidence>
<proteinExistence type="inferred from homology"/>
<dbReference type="RefSeq" id="WP_015017748.1">
    <property type="nucleotide sequence ID" value="NC_018719.1"/>
</dbReference>
<dbReference type="Proteomes" id="UP000008037">
    <property type="component" value="Chromosome"/>
</dbReference>
<dbReference type="AlphaFoldDB" id="K0ICB2"/>
<dbReference type="InterPro" id="IPR006015">
    <property type="entry name" value="Universal_stress_UspA"/>
</dbReference>
<evidence type="ECO:0000256" key="1">
    <source>
        <dbReference type="ARBA" id="ARBA00008791"/>
    </source>
</evidence>
<reference evidence="3 4" key="1">
    <citation type="journal article" date="2012" name="Environ. Microbiol.">
        <title>The genome of the ammonia-oxidizing Candidatus Nitrososphaera gargensis: insights into metabolic versatility and environmental adaptations.</title>
        <authorList>
            <person name="Spang A."/>
            <person name="Poehlein A."/>
            <person name="Offre P."/>
            <person name="Zumbragel S."/>
            <person name="Haider S."/>
            <person name="Rychlik N."/>
            <person name="Nowka B."/>
            <person name="Schmeisser C."/>
            <person name="Lebedeva E.V."/>
            <person name="Rattei T."/>
            <person name="Bohm C."/>
            <person name="Schmid M."/>
            <person name="Galushko A."/>
            <person name="Hatzenpichler R."/>
            <person name="Weinmaier T."/>
            <person name="Daniel R."/>
            <person name="Schleper C."/>
            <person name="Spieck E."/>
            <person name="Streit W."/>
            <person name="Wagner M."/>
        </authorList>
    </citation>
    <scope>NUCLEOTIDE SEQUENCE [LARGE SCALE GENOMIC DNA]</scope>
    <source>
        <strain evidence="4">Ga9.2</strain>
    </source>
</reference>
<evidence type="ECO:0000313" key="4">
    <source>
        <dbReference type="Proteomes" id="UP000008037"/>
    </source>
</evidence>
<dbReference type="Gene3D" id="3.40.50.620">
    <property type="entry name" value="HUPs"/>
    <property type="match status" value="1"/>
</dbReference>
<accession>K0ICB2</accession>
<name>K0ICB2_NITGG</name>
<dbReference type="HOGENOM" id="CLU_049301_16_0_2"/>
<organism evidence="3 4">
    <name type="scientific">Nitrososphaera gargensis (strain Ga9.2)</name>
    <dbReference type="NCBI Taxonomy" id="1237085"/>
    <lineage>
        <taxon>Archaea</taxon>
        <taxon>Nitrososphaerota</taxon>
        <taxon>Nitrososphaeria</taxon>
        <taxon>Nitrososphaerales</taxon>
        <taxon>Nitrososphaeraceae</taxon>
        <taxon>Nitrososphaera</taxon>
    </lineage>
</organism>
<dbReference type="InParanoid" id="K0ICB2"/>
<dbReference type="BioCyc" id="CNIT1237085:G1324-227-MONOMER"/>
<feature type="domain" description="UspA" evidence="2">
    <location>
        <begin position="8"/>
        <end position="159"/>
    </location>
</feature>
<evidence type="ECO:0000313" key="3">
    <source>
        <dbReference type="EMBL" id="AFU57175.1"/>
    </source>
</evidence>
<gene>
    <name evidence="3" type="ordered locus">Ngar_c02270</name>
</gene>
<dbReference type="InterPro" id="IPR014729">
    <property type="entry name" value="Rossmann-like_a/b/a_fold"/>
</dbReference>